<dbReference type="PANTHER" id="PTHR11102:SF160">
    <property type="entry name" value="ERAD-ASSOCIATED E3 UBIQUITIN-PROTEIN LIGASE COMPONENT HRD3"/>
    <property type="match status" value="1"/>
</dbReference>
<dbReference type="PANTHER" id="PTHR11102">
    <property type="entry name" value="SEL-1-LIKE PROTEIN"/>
    <property type="match status" value="1"/>
</dbReference>
<name>A0A2R4T725_9ACTN</name>
<evidence type="ECO:0000313" key="3">
    <source>
        <dbReference type="Proteomes" id="UP000244201"/>
    </source>
</evidence>
<dbReference type="KEGG" id="slk:SLUN_24920"/>
<protein>
    <recommendedName>
        <fullName evidence="1">CHAT domain-containing protein</fullName>
    </recommendedName>
</protein>
<keyword evidence="3" id="KW-1185">Reference proteome</keyword>
<accession>A0A2R4T725</accession>
<proteinExistence type="predicted"/>
<organism evidence="2 3">
    <name type="scientific">Streptomyces lunaelactis</name>
    <dbReference type="NCBI Taxonomy" id="1535768"/>
    <lineage>
        <taxon>Bacteria</taxon>
        <taxon>Bacillati</taxon>
        <taxon>Actinomycetota</taxon>
        <taxon>Actinomycetes</taxon>
        <taxon>Kitasatosporales</taxon>
        <taxon>Streptomycetaceae</taxon>
        <taxon>Streptomyces</taxon>
    </lineage>
</organism>
<sequence>MSGGGAGREGQDWRWRLAAAGDAFAMRVLAAALAADGRHDEAIAWWQKSVAAGDETALRQLSDHLGAAEVERQLRQLAESGDVQAMGNLAKRLQIGGAGERLSEAIEWLTRAATAGAPLRWELVAALDRAGRSAEAEEQLRQLAESGDVQAMRDLAKRLQDGGAGERLSEAIEWLTRAATAGAPLRWELVAALDRAGRSAEAEEQLRQLAESGDVQAMRDLAKRLQDGGAGERLSEAIEWLTRAATAGAPLRWELVAALDRAGRSAEAEEQLRQLADSGDVTAVAELVARAAADGRQEVSRKELHRLMRVRGTRHIRRVAEALAHLGRPDEAIQWWEGADTLDARVASSLAARLTERLGRAAQWARDDGVEWQLHEMAVTDDVEAMRVLAGYLARTGRPTGAVEWWTRADAADAARGWGREWAEYALGARSAAGHSASADASPASASPEETAPITPVTSRFLVAQMPSHAALSGPVSLIVRVPTSVSSFDDEVSAPLRGFEPSGEGTPLTVIVQAPAGLVPQGPLEQTIMVASSGDPAPARFSFLARGEGLHRVRVTAWAGGTFLTEIGLEVSVESDGPYEVGSPSAATVGEIRANPGEVTLLVDRVGGQYTFRLLSDRCIYGAVLAQALTANPEVATERAFAMLQRLAAGRGDYTGGHARRWMKETGVGLWIEMVPDLIKEQFWQLRDHITAFSIATEHDVIPWELLYPIAPGRDEGFMVEQFPVLRNSLGQPRSAALPIGEPHYVVSSRVPVNGSSEIESIRRILGSGKIVNTLDDILSVIDAGTTGPLHFTCHNTFDTGGSGSSIALEGGPFVPALLNSAVARRALEGSSPLVFINACRAAGVVPQYTQMLGWAQQFMGAGAGAFVGTLWAVRSDSAQRFAEAFYASLSAGEPLGAAAHQARCHAGHDAADPTWLAYTVYGNPAAVVPTHT</sequence>
<dbReference type="GeneID" id="55658494"/>
<dbReference type="Pfam" id="PF08238">
    <property type="entry name" value="Sel1"/>
    <property type="match status" value="4"/>
</dbReference>
<dbReference type="Proteomes" id="UP000244201">
    <property type="component" value="Chromosome"/>
</dbReference>
<dbReference type="InterPro" id="IPR050767">
    <property type="entry name" value="Sel1_AlgK"/>
</dbReference>
<dbReference type="InterPro" id="IPR006597">
    <property type="entry name" value="Sel1-like"/>
</dbReference>
<reference evidence="2 3" key="1">
    <citation type="submission" date="2018-01" db="EMBL/GenBank/DDBJ databases">
        <title>Complete genome sequence of Streptomyces lunaelactis MM109T, a Ferroverdin A producer isolated from cave moonmilk deposits.</title>
        <authorList>
            <person name="Naome A."/>
            <person name="Martinet L."/>
            <person name="Maciejewska M."/>
            <person name="Anderssen S."/>
            <person name="Adam D."/>
            <person name="Tenconi E."/>
            <person name="Deflandre B."/>
            <person name="Arguelles-Arias A."/>
            <person name="Calusinska M."/>
            <person name="Copieters W."/>
            <person name="Karim L."/>
            <person name="Hanikenne M."/>
            <person name="Baurain D."/>
            <person name="van Wezel G."/>
            <person name="Smargiasso N."/>
            <person name="de Pauw E."/>
            <person name="Delfosse P."/>
            <person name="Rigali S."/>
        </authorList>
    </citation>
    <scope>NUCLEOTIDE SEQUENCE [LARGE SCALE GENOMIC DNA]</scope>
    <source>
        <strain evidence="2 3">MM109</strain>
    </source>
</reference>
<dbReference type="Gene3D" id="1.25.40.10">
    <property type="entry name" value="Tetratricopeptide repeat domain"/>
    <property type="match status" value="3"/>
</dbReference>
<dbReference type="RefSeq" id="WP_108151853.1">
    <property type="nucleotide sequence ID" value="NZ_CP026304.1"/>
</dbReference>
<gene>
    <name evidence="2" type="ORF">SLUN_24920</name>
</gene>
<dbReference type="InterPro" id="IPR024983">
    <property type="entry name" value="CHAT_dom"/>
</dbReference>
<dbReference type="InterPro" id="IPR011990">
    <property type="entry name" value="TPR-like_helical_dom_sf"/>
</dbReference>
<evidence type="ECO:0000313" key="2">
    <source>
        <dbReference type="EMBL" id="AVZ74939.1"/>
    </source>
</evidence>
<dbReference type="AlphaFoldDB" id="A0A2R4T725"/>
<feature type="domain" description="CHAT" evidence="1">
    <location>
        <begin position="718"/>
        <end position="913"/>
    </location>
</feature>
<dbReference type="Pfam" id="PF12770">
    <property type="entry name" value="CHAT"/>
    <property type="match status" value="1"/>
</dbReference>
<dbReference type="EMBL" id="CP026304">
    <property type="protein sequence ID" value="AVZ74939.1"/>
    <property type="molecule type" value="Genomic_DNA"/>
</dbReference>
<dbReference type="OrthoDB" id="163530at2"/>
<evidence type="ECO:0000259" key="1">
    <source>
        <dbReference type="Pfam" id="PF12770"/>
    </source>
</evidence>
<dbReference type="SUPFAM" id="SSF81901">
    <property type="entry name" value="HCP-like"/>
    <property type="match status" value="1"/>
</dbReference>